<evidence type="ECO:0000259" key="8">
    <source>
        <dbReference type="Pfam" id="PF02777"/>
    </source>
</evidence>
<proteinExistence type="inferred from homology"/>
<accession>A0A1H4ERF3</accession>
<dbReference type="GO" id="GO:0004784">
    <property type="term" value="F:superoxide dismutase activity"/>
    <property type="evidence" value="ECO:0007669"/>
    <property type="project" value="UniProtKB-EC"/>
</dbReference>
<feature type="binding site" evidence="5">
    <location>
        <position position="183"/>
    </location>
    <ligand>
        <name>Mn(2+)</name>
        <dbReference type="ChEBI" id="CHEBI:29035"/>
    </ligand>
</feature>
<comment type="function">
    <text evidence="6">Destroys radicals which are normally produced within the cells and which are toxic to biological systems.</text>
</comment>
<dbReference type="GO" id="GO:0046872">
    <property type="term" value="F:metal ion binding"/>
    <property type="evidence" value="ECO:0007669"/>
    <property type="project" value="UniProtKB-KW"/>
</dbReference>
<dbReference type="PANTHER" id="PTHR42769">
    <property type="entry name" value="SUPEROXIDE DISMUTASE"/>
    <property type="match status" value="1"/>
</dbReference>
<reference evidence="9 10" key="1">
    <citation type="submission" date="2016-10" db="EMBL/GenBank/DDBJ databases">
        <authorList>
            <person name="de Groot N.N."/>
        </authorList>
    </citation>
    <scope>NUCLEOTIDE SEQUENCE [LARGE SCALE GENOMIC DNA]</scope>
    <source>
        <strain evidence="9 10">DSM 25383</strain>
    </source>
</reference>
<dbReference type="InterPro" id="IPR036324">
    <property type="entry name" value="Mn/Fe_SOD_N_sf"/>
</dbReference>
<dbReference type="InterPro" id="IPR001189">
    <property type="entry name" value="Mn/Fe_SOD"/>
</dbReference>
<dbReference type="InterPro" id="IPR019832">
    <property type="entry name" value="Mn/Fe_SOD_C"/>
</dbReference>
<keyword evidence="3 5" id="KW-0479">Metal-binding</keyword>
<evidence type="ECO:0000313" key="9">
    <source>
        <dbReference type="EMBL" id="SEA87449.1"/>
    </source>
</evidence>
<dbReference type="EMBL" id="FNRI01000008">
    <property type="protein sequence ID" value="SEA87449.1"/>
    <property type="molecule type" value="Genomic_DNA"/>
</dbReference>
<dbReference type="FunFam" id="3.55.40.20:FF:000004">
    <property type="entry name" value="Superoxide dismutase [Fe]"/>
    <property type="match status" value="1"/>
</dbReference>
<evidence type="ECO:0000256" key="5">
    <source>
        <dbReference type="PIRSR" id="PIRSR000349-1"/>
    </source>
</evidence>
<dbReference type="PANTHER" id="PTHR42769:SF3">
    <property type="entry name" value="SUPEROXIDE DISMUTASE [FE] 2, CHLOROPLASTIC"/>
    <property type="match status" value="1"/>
</dbReference>
<feature type="binding site" evidence="5">
    <location>
        <position position="179"/>
    </location>
    <ligand>
        <name>Mn(2+)</name>
        <dbReference type="ChEBI" id="CHEBI:29035"/>
    </ligand>
</feature>
<dbReference type="AlphaFoldDB" id="A0A1H4ERF3"/>
<comment type="similarity">
    <text evidence="1 6">Belongs to the iron/manganese superoxide dismutase family.</text>
</comment>
<dbReference type="InterPro" id="IPR036314">
    <property type="entry name" value="SOD_C_sf"/>
</dbReference>
<dbReference type="Pfam" id="PF00081">
    <property type="entry name" value="Sod_Fe_N"/>
    <property type="match status" value="1"/>
</dbReference>
<evidence type="ECO:0000313" key="10">
    <source>
        <dbReference type="Proteomes" id="UP000183253"/>
    </source>
</evidence>
<feature type="binding site" evidence="5">
    <location>
        <position position="49"/>
    </location>
    <ligand>
        <name>Mn(2+)</name>
        <dbReference type="ChEBI" id="CHEBI:29035"/>
    </ligand>
</feature>
<dbReference type="InterPro" id="IPR019831">
    <property type="entry name" value="Mn/Fe_SOD_N"/>
</dbReference>
<protein>
    <recommendedName>
        <fullName evidence="2 6">Superoxide dismutase</fullName>
        <ecNumber evidence="2 6">1.15.1.1</ecNumber>
    </recommendedName>
</protein>
<feature type="domain" description="Manganese/iron superoxide dismutase N-terminal" evidence="7">
    <location>
        <begin position="28"/>
        <end position="104"/>
    </location>
</feature>
<name>A0A1H4ERF3_9BACT</name>
<evidence type="ECO:0000256" key="2">
    <source>
        <dbReference type="ARBA" id="ARBA00012682"/>
    </source>
</evidence>
<keyword evidence="10" id="KW-1185">Reference proteome</keyword>
<dbReference type="InterPro" id="IPR019833">
    <property type="entry name" value="Mn/Fe_SOD_BS"/>
</dbReference>
<evidence type="ECO:0000256" key="4">
    <source>
        <dbReference type="ARBA" id="ARBA00023002"/>
    </source>
</evidence>
<evidence type="ECO:0000256" key="1">
    <source>
        <dbReference type="ARBA" id="ARBA00008714"/>
    </source>
</evidence>
<dbReference type="Gene3D" id="1.10.287.990">
    <property type="entry name" value="Fe,Mn superoxide dismutase (SOD) domain"/>
    <property type="match status" value="1"/>
</dbReference>
<dbReference type="PRINTS" id="PR01703">
    <property type="entry name" value="MNSODISMTASE"/>
</dbReference>
<comment type="catalytic activity">
    <reaction evidence="6">
        <text>2 superoxide + 2 H(+) = H2O2 + O2</text>
        <dbReference type="Rhea" id="RHEA:20696"/>
        <dbReference type="ChEBI" id="CHEBI:15378"/>
        <dbReference type="ChEBI" id="CHEBI:15379"/>
        <dbReference type="ChEBI" id="CHEBI:16240"/>
        <dbReference type="ChEBI" id="CHEBI:18421"/>
        <dbReference type="EC" id="1.15.1.1"/>
    </reaction>
</comment>
<dbReference type="SUPFAM" id="SSF54719">
    <property type="entry name" value="Fe,Mn superoxide dismutase (SOD), C-terminal domain"/>
    <property type="match status" value="1"/>
</dbReference>
<dbReference type="PIRSF" id="PIRSF000349">
    <property type="entry name" value="SODismutase"/>
    <property type="match status" value="1"/>
</dbReference>
<gene>
    <name evidence="9" type="ORF">SAMN05444145_10835</name>
</gene>
<evidence type="ECO:0000256" key="3">
    <source>
        <dbReference type="ARBA" id="ARBA00022723"/>
    </source>
</evidence>
<evidence type="ECO:0000256" key="6">
    <source>
        <dbReference type="RuleBase" id="RU000414"/>
    </source>
</evidence>
<keyword evidence="4 6" id="KW-0560">Oxidoreductase</keyword>
<sequence length="216" mass="24438">MTQFITLFIIPLIMATTDTAAEPRFIPQELPYAYDALAPAISEETMHYHHDKHYAGYVAKLNELILDTPFAGQPLEDIVLSADGAVFNNAAQAWNHEFFFGELSPKPQKEPSNELLEAINRNFGSFDELKTRMTQAAAGLFGSGWVWLAENEPGELVIVSEQNAGNPMCRGMKPLLALDVWEHAYYIDYRNRRADAVGALWDVIDWRVVEDRYAKE</sequence>
<dbReference type="EC" id="1.15.1.1" evidence="2 6"/>
<dbReference type="PROSITE" id="PS00088">
    <property type="entry name" value="SOD_MN"/>
    <property type="match status" value="1"/>
</dbReference>
<evidence type="ECO:0000259" key="7">
    <source>
        <dbReference type="Pfam" id="PF00081"/>
    </source>
</evidence>
<organism evidence="9 10">
    <name type="scientific">Alistipes timonensis JC136</name>
    <dbReference type="NCBI Taxonomy" id="1033731"/>
    <lineage>
        <taxon>Bacteria</taxon>
        <taxon>Pseudomonadati</taxon>
        <taxon>Bacteroidota</taxon>
        <taxon>Bacteroidia</taxon>
        <taxon>Bacteroidales</taxon>
        <taxon>Rikenellaceae</taxon>
        <taxon>Alistipes</taxon>
    </lineage>
</organism>
<dbReference type="Proteomes" id="UP000183253">
    <property type="component" value="Unassembled WGS sequence"/>
</dbReference>
<dbReference type="STRING" id="1033731.SAMN05444145_10835"/>
<dbReference type="Pfam" id="PF02777">
    <property type="entry name" value="Sod_Fe_C"/>
    <property type="match status" value="1"/>
</dbReference>
<dbReference type="SUPFAM" id="SSF46609">
    <property type="entry name" value="Fe,Mn superoxide dismutase (SOD), N-terminal domain"/>
    <property type="match status" value="1"/>
</dbReference>
<feature type="domain" description="Manganese/iron superoxide dismutase C-terminal" evidence="8">
    <location>
        <begin position="111"/>
        <end position="212"/>
    </location>
</feature>
<feature type="binding site" evidence="5">
    <location>
        <position position="96"/>
    </location>
    <ligand>
        <name>Mn(2+)</name>
        <dbReference type="ChEBI" id="CHEBI:29035"/>
    </ligand>
</feature>
<dbReference type="Gene3D" id="3.55.40.20">
    <property type="entry name" value="Iron/manganese superoxide dismutase, C-terminal domain"/>
    <property type="match status" value="1"/>
</dbReference>